<comment type="caution">
    <text evidence="4">The sequence shown here is derived from an EMBL/GenBank/DDBJ whole genome shotgun (WGS) entry which is preliminary data.</text>
</comment>
<dbReference type="PANTHER" id="PTHR43046">
    <property type="entry name" value="GDP-MANNOSE MANNOSYL HYDROLASE"/>
    <property type="match status" value="1"/>
</dbReference>
<dbReference type="Pfam" id="PF00293">
    <property type="entry name" value="NUDIX"/>
    <property type="match status" value="1"/>
</dbReference>
<dbReference type="GO" id="GO:0016787">
    <property type="term" value="F:hydrolase activity"/>
    <property type="evidence" value="ECO:0007669"/>
    <property type="project" value="UniProtKB-KW"/>
</dbReference>
<evidence type="ECO:0000259" key="3">
    <source>
        <dbReference type="Pfam" id="PF00293"/>
    </source>
</evidence>
<evidence type="ECO:0000256" key="1">
    <source>
        <dbReference type="ARBA" id="ARBA00001946"/>
    </source>
</evidence>
<evidence type="ECO:0000313" key="4">
    <source>
        <dbReference type="EMBL" id="RSM35898.1"/>
    </source>
</evidence>
<dbReference type="Gene3D" id="3.90.79.10">
    <property type="entry name" value="Nucleoside Triphosphate Pyrophosphohydrolase"/>
    <property type="match status" value="1"/>
</dbReference>
<dbReference type="PANTHER" id="PTHR43046:SF14">
    <property type="entry name" value="MUTT_NUDIX FAMILY PROTEIN"/>
    <property type="match status" value="1"/>
</dbReference>
<name>A0A428VYL0_AMYBA</name>
<dbReference type="InterPro" id="IPR000086">
    <property type="entry name" value="NUDIX_hydrolase_dom"/>
</dbReference>
<keyword evidence="2" id="KW-0378">Hydrolase</keyword>
<gene>
    <name evidence="4" type="ORF">DMA12_42550</name>
</gene>
<dbReference type="InterPro" id="IPR015797">
    <property type="entry name" value="NUDIX_hydrolase-like_dom_sf"/>
</dbReference>
<protein>
    <submittedName>
        <fullName evidence="4">ADP-ribose pyrophosphatase</fullName>
    </submittedName>
</protein>
<keyword evidence="5" id="KW-1185">Reference proteome</keyword>
<accession>A0A428VYL0</accession>
<evidence type="ECO:0000313" key="5">
    <source>
        <dbReference type="Proteomes" id="UP000286716"/>
    </source>
</evidence>
<sequence>MSEPDTQAIGPRVRVHALIGRDDHLLLVEHAGHDALPGGDVRAGEPVEQALRRALHDQLGATIAELDFCTVVEHGTGEPSASEIAFLFDVTLTDAGLLTDSAQPHRWANDQELSALQPQAVRDGLSTGTLSAEHPWRAWTP</sequence>
<comment type="cofactor">
    <cofactor evidence="1">
        <name>Mg(2+)</name>
        <dbReference type="ChEBI" id="CHEBI:18420"/>
    </cofactor>
</comment>
<reference evidence="4 5" key="1">
    <citation type="submission" date="2018-05" db="EMBL/GenBank/DDBJ databases">
        <title>Evolution of GPA BGCs.</title>
        <authorList>
            <person name="Waglechner N."/>
            <person name="Wright G.D."/>
        </authorList>
    </citation>
    <scope>NUCLEOTIDE SEQUENCE [LARGE SCALE GENOMIC DNA]</scope>
    <source>
        <strain evidence="4 5">DSM 5908</strain>
    </source>
</reference>
<dbReference type="Proteomes" id="UP000286716">
    <property type="component" value="Unassembled WGS sequence"/>
</dbReference>
<evidence type="ECO:0000256" key="2">
    <source>
        <dbReference type="ARBA" id="ARBA00022801"/>
    </source>
</evidence>
<dbReference type="AlphaFoldDB" id="A0A428VYL0"/>
<feature type="domain" description="Nudix hydrolase" evidence="3">
    <location>
        <begin position="12"/>
        <end position="99"/>
    </location>
</feature>
<organism evidence="4 5">
    <name type="scientific">Amycolatopsis balhimycina DSM 5908</name>
    <dbReference type="NCBI Taxonomy" id="1081091"/>
    <lineage>
        <taxon>Bacteria</taxon>
        <taxon>Bacillati</taxon>
        <taxon>Actinomycetota</taxon>
        <taxon>Actinomycetes</taxon>
        <taxon>Pseudonocardiales</taxon>
        <taxon>Pseudonocardiaceae</taxon>
        <taxon>Amycolatopsis</taxon>
    </lineage>
</organism>
<dbReference type="EMBL" id="QHHU01000096">
    <property type="protein sequence ID" value="RSM35898.1"/>
    <property type="molecule type" value="Genomic_DNA"/>
</dbReference>
<proteinExistence type="predicted"/>
<dbReference type="SUPFAM" id="SSF55811">
    <property type="entry name" value="Nudix"/>
    <property type="match status" value="1"/>
</dbReference>
<dbReference type="OrthoDB" id="9804442at2"/>